<evidence type="ECO:0000256" key="2">
    <source>
        <dbReference type="SAM" id="MobiDB-lite"/>
    </source>
</evidence>
<evidence type="ECO:0000256" key="3">
    <source>
        <dbReference type="SAM" id="Phobius"/>
    </source>
</evidence>
<dbReference type="EMBL" id="CAJFCW020000006">
    <property type="protein sequence ID" value="CAG9126289.1"/>
    <property type="molecule type" value="Genomic_DNA"/>
</dbReference>
<dbReference type="SUPFAM" id="SSF53474">
    <property type="entry name" value="alpha/beta-Hydrolases"/>
    <property type="match status" value="1"/>
</dbReference>
<comment type="caution">
    <text evidence="6">The sequence shown here is derived from an EMBL/GenBank/DDBJ whole genome shotgun (WGS) entry which is preliminary data.</text>
</comment>
<keyword evidence="3" id="KW-1133">Transmembrane helix</keyword>
<dbReference type="AlphaFoldDB" id="A0A811LMI4"/>
<keyword evidence="3" id="KW-0472">Membrane</keyword>
<keyword evidence="7" id="KW-1185">Reference proteome</keyword>
<dbReference type="EMBL" id="CAJFDH010000006">
    <property type="protein sequence ID" value="CAD5229299.1"/>
    <property type="molecule type" value="Genomic_DNA"/>
</dbReference>
<dbReference type="Pfam" id="PF00135">
    <property type="entry name" value="COesterase"/>
    <property type="match status" value="1"/>
</dbReference>
<dbReference type="Gene3D" id="3.40.50.1820">
    <property type="entry name" value="alpha/beta hydrolase"/>
    <property type="match status" value="1"/>
</dbReference>
<sequence>MFGAFLLLPFLDLVVLAKSVNSPFGVLNGRVVEVGGELPAVAQYLGVPYGVSPTGQHRFNMAISAAKWTHKPKDATQMAAVCVQSGFKHMSETEALQKTSAQRFDYIHRVLPYLKPQSEDCLYMNLYVPERLDDAINLSVLVVIHGSEYGWSSGNVINGSMLAASGQVIVVTLNYRLDVYGFLSRCEASACTGNAGLTDLVAALKMLSKILPAFGGDPQTVTLMGWGSGAALISLLMASPITQPNNRLFKRAILLDGTALSPSALSEYPQQYFMRIAEELKCVTNTPHNSKDMFNKETSHILRCIQEQSQINLTMAAQKIKAPTFTSAFAPIVDGQVVPNHPRFSFSPKFGSLFRDIDLLAGTVSHPSHHLLSHDDLSHGIHVEKRDKIIRTLVRNLFDFHRTEVFDAIVNEYTNWEEPANHSRSIRDSLLNILGDILYVAPLVETLRMHATDEASMSSNSFFFVFSHESTENEKRGVRGAISDEHVPYILGYPLLETNGKNIFDGFAGNDKDISKVMMTYVSNFVKTGDPSRPKMFSTQTTIEDRFHSVPWPQFNQATRESYLEISDRPRVKNFYRNSYVGFWNNYIPRLSKNKDERDRNVDEEHHFLPDHFNKQSFYGVVRPYSNLNNHPFPPPPMPPTPLPKDLKKLSTTIKPKPQVAPTEAAEASLKESNYNHIFVLAIVFGFAFIVINTCIYIAMYKLCQKNKSDTKKRPPYSPYTSAHGNPSEVTYIPNTPFSQQLLPPSQTALTGPDLPPMPSRNHSRDETSRASSFAYDSSANSIRHQHLPTGIFHDSQNNIQQKFNMQEQEPLLAGSSKSSTPALIRPGISPTCPRHGKAAQMMVSQSRANSVGTSMVVVPHLNHLTHNTPALEEVQV</sequence>
<protein>
    <recommendedName>
        <fullName evidence="5">Carboxylesterase type B domain-containing protein</fullName>
    </recommendedName>
</protein>
<keyword evidence="3" id="KW-0812">Transmembrane</keyword>
<reference evidence="6" key="1">
    <citation type="submission" date="2020-09" db="EMBL/GenBank/DDBJ databases">
        <authorList>
            <person name="Kikuchi T."/>
        </authorList>
    </citation>
    <scope>NUCLEOTIDE SEQUENCE</scope>
    <source>
        <strain evidence="6">SH1</strain>
    </source>
</reference>
<proteinExistence type="inferred from homology"/>
<feature type="domain" description="Carboxylesterase type B" evidence="5">
    <location>
        <begin position="18"/>
        <end position="584"/>
    </location>
</feature>
<keyword evidence="4" id="KW-0732">Signal</keyword>
<dbReference type="InterPro" id="IPR029058">
    <property type="entry name" value="AB_hydrolase_fold"/>
</dbReference>
<evidence type="ECO:0000313" key="7">
    <source>
        <dbReference type="Proteomes" id="UP000614601"/>
    </source>
</evidence>
<feature type="transmembrane region" description="Helical" evidence="3">
    <location>
        <begin position="678"/>
        <end position="704"/>
    </location>
</feature>
<comment type="similarity">
    <text evidence="1">Belongs to the type-B carboxylesterase/lipase family.</text>
</comment>
<evidence type="ECO:0000256" key="4">
    <source>
        <dbReference type="SAM" id="SignalP"/>
    </source>
</evidence>
<evidence type="ECO:0000256" key="1">
    <source>
        <dbReference type="ARBA" id="ARBA00005964"/>
    </source>
</evidence>
<dbReference type="InterPro" id="IPR051093">
    <property type="entry name" value="Neuroligin/BSAL"/>
</dbReference>
<organism evidence="6 7">
    <name type="scientific">Bursaphelenchus okinawaensis</name>
    <dbReference type="NCBI Taxonomy" id="465554"/>
    <lineage>
        <taxon>Eukaryota</taxon>
        <taxon>Metazoa</taxon>
        <taxon>Ecdysozoa</taxon>
        <taxon>Nematoda</taxon>
        <taxon>Chromadorea</taxon>
        <taxon>Rhabditida</taxon>
        <taxon>Tylenchina</taxon>
        <taxon>Tylenchomorpha</taxon>
        <taxon>Aphelenchoidea</taxon>
        <taxon>Aphelenchoididae</taxon>
        <taxon>Bursaphelenchus</taxon>
    </lineage>
</organism>
<name>A0A811LMI4_9BILA</name>
<evidence type="ECO:0000259" key="5">
    <source>
        <dbReference type="Pfam" id="PF00135"/>
    </source>
</evidence>
<dbReference type="PANTHER" id="PTHR43903">
    <property type="entry name" value="NEUROLIGIN"/>
    <property type="match status" value="1"/>
</dbReference>
<feature type="region of interest" description="Disordered" evidence="2">
    <location>
        <begin position="709"/>
        <end position="779"/>
    </location>
</feature>
<feature type="chain" id="PRO_5035595123" description="Carboxylesterase type B domain-containing protein" evidence="4">
    <location>
        <begin position="18"/>
        <end position="877"/>
    </location>
</feature>
<accession>A0A811LMI4</accession>
<dbReference type="InterPro" id="IPR002018">
    <property type="entry name" value="CarbesteraseB"/>
</dbReference>
<dbReference type="Proteomes" id="UP000783686">
    <property type="component" value="Unassembled WGS sequence"/>
</dbReference>
<feature type="signal peptide" evidence="4">
    <location>
        <begin position="1"/>
        <end position="17"/>
    </location>
</feature>
<feature type="compositionally biased region" description="Polar residues" evidence="2">
    <location>
        <begin position="719"/>
        <end position="750"/>
    </location>
</feature>
<feature type="compositionally biased region" description="Polar residues" evidence="2">
    <location>
        <begin position="770"/>
        <end position="779"/>
    </location>
</feature>
<gene>
    <name evidence="6" type="ORF">BOKJ2_LOCUS13358</name>
</gene>
<dbReference type="OrthoDB" id="3200163at2759"/>
<dbReference type="Proteomes" id="UP000614601">
    <property type="component" value="Unassembled WGS sequence"/>
</dbReference>
<evidence type="ECO:0000313" key="6">
    <source>
        <dbReference type="EMBL" id="CAD5229299.1"/>
    </source>
</evidence>